<evidence type="ECO:0000256" key="2">
    <source>
        <dbReference type="ARBA" id="ARBA00007180"/>
    </source>
</evidence>
<evidence type="ECO:0000256" key="9">
    <source>
        <dbReference type="ARBA" id="ARBA00023319"/>
    </source>
</evidence>
<feature type="signal peptide" evidence="12">
    <location>
        <begin position="1"/>
        <end position="25"/>
    </location>
</feature>
<keyword evidence="3 11" id="KW-0812">Transmembrane</keyword>
<dbReference type="InterPro" id="IPR003599">
    <property type="entry name" value="Ig_sub"/>
</dbReference>
<feature type="transmembrane region" description="Helical" evidence="11">
    <location>
        <begin position="568"/>
        <end position="590"/>
    </location>
</feature>
<feature type="domain" description="Ig-like" evidence="13">
    <location>
        <begin position="215"/>
        <end position="339"/>
    </location>
</feature>
<dbReference type="InterPro" id="IPR013783">
    <property type="entry name" value="Ig-like_fold"/>
</dbReference>
<feature type="region of interest" description="Disordered" evidence="10">
    <location>
        <begin position="667"/>
        <end position="695"/>
    </location>
</feature>
<dbReference type="SMART" id="SM00406">
    <property type="entry name" value="IGv"/>
    <property type="match status" value="3"/>
</dbReference>
<comment type="similarity">
    <text evidence="2">Belongs to the myelin P0 protein family.</text>
</comment>
<dbReference type="InterPro" id="IPR000920">
    <property type="entry name" value="Myelin_P0-rel"/>
</dbReference>
<gene>
    <name evidence="14" type="ORF">HGM15179_011251</name>
</gene>
<keyword evidence="9" id="KW-0393">Immunoglobulin domain</keyword>
<evidence type="ECO:0000313" key="15">
    <source>
        <dbReference type="Proteomes" id="UP000796761"/>
    </source>
</evidence>
<keyword evidence="5 11" id="KW-1133">Transmembrane helix</keyword>
<evidence type="ECO:0000256" key="1">
    <source>
        <dbReference type="ARBA" id="ARBA00004479"/>
    </source>
</evidence>
<evidence type="ECO:0000256" key="10">
    <source>
        <dbReference type="SAM" id="MobiDB-lite"/>
    </source>
</evidence>
<feature type="domain" description="Ig-like" evidence="13">
    <location>
        <begin position="454"/>
        <end position="555"/>
    </location>
</feature>
<feature type="transmembrane region" description="Helical" evidence="11">
    <location>
        <begin position="150"/>
        <end position="174"/>
    </location>
</feature>
<dbReference type="PROSITE" id="PS50835">
    <property type="entry name" value="IG_LIKE"/>
    <property type="match status" value="3"/>
</dbReference>
<evidence type="ECO:0000256" key="6">
    <source>
        <dbReference type="ARBA" id="ARBA00023136"/>
    </source>
</evidence>
<comment type="subcellular location">
    <subcellularLocation>
        <location evidence="1">Membrane</location>
        <topology evidence="1">Single-pass type I membrane protein</topology>
    </subcellularLocation>
</comment>
<evidence type="ECO:0000256" key="11">
    <source>
        <dbReference type="SAM" id="Phobius"/>
    </source>
</evidence>
<feature type="transmembrane region" description="Helical" evidence="11">
    <location>
        <begin position="350"/>
        <end position="370"/>
    </location>
</feature>
<evidence type="ECO:0000259" key="13">
    <source>
        <dbReference type="PROSITE" id="PS50835"/>
    </source>
</evidence>
<dbReference type="InterPro" id="IPR013106">
    <property type="entry name" value="Ig_V-set"/>
</dbReference>
<keyword evidence="6 11" id="KW-0472">Membrane</keyword>
<sequence length="695" mass="77120">MRGRTWLGAALVLGAQLRALWLAAAVEVHTAKEVVAVNGTNQRLKCTFSSSSPVSQQLSVSWNFQPEDLSAHEPVFYYLKEPYKPPSGRFKERVTWDGNIERNDVSIIIWNLQPSDNGTFTCQVTNWPDVYGTIGEVRLRVVQKVNFSEIHFLAVAIGSASVLMIIVVTAVIICRQRRRRARDKRLEVADTEWCAQVYPPRRRGHFGAAPPSPGPGVCNVLSLEIKTSPKVRAFVGEQVLLKCSFKSSSPITESLLVDWTYRPLSGGQMETVFHYQSIPHPTPAGKFKDRISWVGNVAKGDASIIIQNPVLSDNGTFICSVKNPPDVYHNIPQTVLVVTERGLTFQLTSAALLSILVFLPSALVVILLLVRMGRKFRAVKEKGKCGYKKSSIEVSDEPEHTDRAGCGGKIKEWCLNCVREMKVLLSLTLVLTWLEWCSGAAGVFMQPQLRARAGDSVLLQCLFTDPDSKGWTLHKVDWLHKAGDGTQEEMVFYYYSNHGVPVGRFKNRAQWQGDISRWDGSIRLRDLRVGDSGTYECELRLLQNSSVFKSQTELLVSPPAPTGAYSGFWPAVVGCGCVAVVVAFLAGLCVRKRFATITALERMGKGSSKSKAEEAIYCSIPGAEIPKAEQEAKKKRRAEDTYITMHPSHCRDNGVYVELAKRTIPSEWMAEGTQGDGQSQEPHSRPEEALPQPPE</sequence>
<keyword evidence="4 12" id="KW-0732">Signal</keyword>
<feature type="chain" id="PRO_5035446407" description="Ig-like domain-containing protein" evidence="12">
    <location>
        <begin position="26"/>
        <end position="695"/>
    </location>
</feature>
<dbReference type="AlphaFoldDB" id="A0A8K1LJH0"/>
<dbReference type="EMBL" id="SWJQ01000346">
    <property type="protein sequence ID" value="TRZ15903.1"/>
    <property type="molecule type" value="Genomic_DNA"/>
</dbReference>
<reference evidence="14" key="1">
    <citation type="submission" date="2019-04" db="EMBL/GenBank/DDBJ databases">
        <title>Genome assembly of Zosterops borbonicus 15179.</title>
        <authorList>
            <person name="Leroy T."/>
            <person name="Anselmetti Y."/>
            <person name="Tilak M.-K."/>
            <person name="Nabholz B."/>
        </authorList>
    </citation>
    <scope>NUCLEOTIDE SEQUENCE</scope>
    <source>
        <strain evidence="14">HGM_15179</strain>
        <tissue evidence="14">Muscle</tissue>
    </source>
</reference>
<accession>A0A8K1LJH0</accession>
<dbReference type="Proteomes" id="UP000796761">
    <property type="component" value="Unassembled WGS sequence"/>
</dbReference>
<protein>
    <recommendedName>
        <fullName evidence="13">Ig-like domain-containing protein</fullName>
    </recommendedName>
</protein>
<evidence type="ECO:0000256" key="7">
    <source>
        <dbReference type="ARBA" id="ARBA00023157"/>
    </source>
</evidence>
<keyword evidence="15" id="KW-1185">Reference proteome</keyword>
<dbReference type="InterPro" id="IPR007110">
    <property type="entry name" value="Ig-like_dom"/>
</dbReference>
<evidence type="ECO:0000313" key="14">
    <source>
        <dbReference type="EMBL" id="TRZ15903.1"/>
    </source>
</evidence>
<comment type="caution">
    <text evidence="14">The sequence shown here is derived from an EMBL/GenBank/DDBJ whole genome shotgun (WGS) entry which is preliminary data.</text>
</comment>
<dbReference type="InterPro" id="IPR036179">
    <property type="entry name" value="Ig-like_dom_sf"/>
</dbReference>
<dbReference type="GO" id="GO:0005886">
    <property type="term" value="C:plasma membrane"/>
    <property type="evidence" value="ECO:0007669"/>
    <property type="project" value="TreeGrafter"/>
</dbReference>
<proteinExistence type="inferred from homology"/>
<evidence type="ECO:0000256" key="4">
    <source>
        <dbReference type="ARBA" id="ARBA00022729"/>
    </source>
</evidence>
<dbReference type="PANTHER" id="PTHR13869">
    <property type="entry name" value="MYELIN P0 RELATED"/>
    <property type="match status" value="1"/>
</dbReference>
<keyword evidence="8" id="KW-0325">Glycoprotein</keyword>
<evidence type="ECO:0000256" key="12">
    <source>
        <dbReference type="SAM" id="SignalP"/>
    </source>
</evidence>
<name>A0A8K1LJH0_9PASS</name>
<dbReference type="Gene3D" id="2.60.40.10">
    <property type="entry name" value="Immunoglobulins"/>
    <property type="match status" value="3"/>
</dbReference>
<evidence type="ECO:0000256" key="5">
    <source>
        <dbReference type="ARBA" id="ARBA00022989"/>
    </source>
</evidence>
<dbReference type="FunFam" id="2.60.40.10:FF:000193">
    <property type="entry name" value="Myelin protein zero-like 1 like"/>
    <property type="match status" value="2"/>
</dbReference>
<feature type="domain" description="Ig-like" evidence="13">
    <location>
        <begin position="24"/>
        <end position="140"/>
    </location>
</feature>
<evidence type="ECO:0000256" key="3">
    <source>
        <dbReference type="ARBA" id="ARBA00022692"/>
    </source>
</evidence>
<dbReference type="PANTHER" id="PTHR13869:SF21">
    <property type="entry name" value="MYELIN PROTEIN ZERO-LIKE PROTEIN 2"/>
    <property type="match status" value="1"/>
</dbReference>
<dbReference type="PRINTS" id="PR00213">
    <property type="entry name" value="MYELINP0"/>
</dbReference>
<dbReference type="Pfam" id="PF07686">
    <property type="entry name" value="V-set"/>
    <property type="match status" value="3"/>
</dbReference>
<dbReference type="SMART" id="SM00409">
    <property type="entry name" value="IG"/>
    <property type="match status" value="3"/>
</dbReference>
<dbReference type="GO" id="GO:0098609">
    <property type="term" value="P:cell-cell adhesion"/>
    <property type="evidence" value="ECO:0007669"/>
    <property type="project" value="TreeGrafter"/>
</dbReference>
<dbReference type="SUPFAM" id="SSF48726">
    <property type="entry name" value="Immunoglobulin"/>
    <property type="match status" value="3"/>
</dbReference>
<dbReference type="OrthoDB" id="8916449at2759"/>
<keyword evidence="7" id="KW-1015">Disulfide bond</keyword>
<evidence type="ECO:0000256" key="8">
    <source>
        <dbReference type="ARBA" id="ARBA00023180"/>
    </source>
</evidence>
<organism evidence="14 15">
    <name type="scientific">Zosterops borbonicus</name>
    <dbReference type="NCBI Taxonomy" id="364589"/>
    <lineage>
        <taxon>Eukaryota</taxon>
        <taxon>Metazoa</taxon>
        <taxon>Chordata</taxon>
        <taxon>Craniata</taxon>
        <taxon>Vertebrata</taxon>
        <taxon>Euteleostomi</taxon>
        <taxon>Archelosauria</taxon>
        <taxon>Archosauria</taxon>
        <taxon>Dinosauria</taxon>
        <taxon>Saurischia</taxon>
        <taxon>Theropoda</taxon>
        <taxon>Coelurosauria</taxon>
        <taxon>Aves</taxon>
        <taxon>Neognathae</taxon>
        <taxon>Neoaves</taxon>
        <taxon>Telluraves</taxon>
        <taxon>Australaves</taxon>
        <taxon>Passeriformes</taxon>
        <taxon>Sylvioidea</taxon>
        <taxon>Zosteropidae</taxon>
        <taxon>Zosterops</taxon>
    </lineage>
</organism>